<dbReference type="SUPFAM" id="SSF53474">
    <property type="entry name" value="alpha/beta-Hydrolases"/>
    <property type="match status" value="1"/>
</dbReference>
<sequence>MDLYYLEKSRIDVAEDHPYANPTPVNYPDDSGEVLYLEPTLEQYRTRQPTDGSWVEVTDQTEPTALKSYSLNELPASLTSRIGSTTEMSHELYTSELHRELSCKRSHSRQQWIAYGKNLERKILHVLENCALLELVEKNRITGQSVVASMQRERISRSLRIKRVARTIRNTFASLLWCVENCFLVHQWCLKRLPPKLLNLYCEGYLELGRNNRATTMIQALNNLVVERDVLSSFPSDSPAHLLIHPSEWTISPSKLAQTSFGRPSPVQAAAQSCPGRPGPHCSFPPSARRIVNDELVLACMTFPASPHSARIGRLLHELSGIGRISVESAEEQTCDVMRLRLRLYVRRVLSLLDDSKHGPTYLLGFGVGSLLALLSAVRLCSLDPRYERSEIAGIICIGIPLVGLKGPRGCMNDPLLTIPEVPALFIVGSASRLGGQKQALDFRNRILRSRKQTPPGTPSVESIDTNFTIGNCSEHGSGEGSVRPSAVIHVVTVGGADHLLRMHPSSCKRWCTTQEAVDKRIVESIKQFVRHHSRFVPPVSEHESSEPLPNSHPRPEISRAQSIHSASGGSVSPHNRNSTHFFPMAAFSGLSGQCSSNISHFSQTRKLQAYLKRPISGLVNYTK</sequence>
<dbReference type="EMBL" id="CAXLJL010000157">
    <property type="protein sequence ID" value="CAL5133695.1"/>
    <property type="molecule type" value="Genomic_DNA"/>
</dbReference>
<reference evidence="2" key="1">
    <citation type="submission" date="2024-06" db="EMBL/GenBank/DDBJ databases">
        <authorList>
            <person name="Liu X."/>
            <person name="Lenzi L."/>
            <person name="Haldenby T S."/>
            <person name="Uol C."/>
        </authorList>
    </citation>
    <scope>NUCLEOTIDE SEQUENCE</scope>
</reference>
<proteinExistence type="predicted"/>
<dbReference type="GO" id="GO:0045944">
    <property type="term" value="P:positive regulation of transcription by RNA polymerase II"/>
    <property type="evidence" value="ECO:0007669"/>
    <property type="project" value="TreeGrafter"/>
</dbReference>
<evidence type="ECO:0000256" key="1">
    <source>
        <dbReference type="SAM" id="MobiDB-lite"/>
    </source>
</evidence>
<organism evidence="2 3">
    <name type="scientific">Calicophoron daubneyi</name>
    <name type="common">Rumen fluke</name>
    <name type="synonym">Paramphistomum daubneyi</name>
    <dbReference type="NCBI Taxonomy" id="300641"/>
    <lineage>
        <taxon>Eukaryota</taxon>
        <taxon>Metazoa</taxon>
        <taxon>Spiralia</taxon>
        <taxon>Lophotrochozoa</taxon>
        <taxon>Platyhelminthes</taxon>
        <taxon>Trematoda</taxon>
        <taxon>Digenea</taxon>
        <taxon>Plagiorchiida</taxon>
        <taxon>Pronocephalata</taxon>
        <taxon>Paramphistomoidea</taxon>
        <taxon>Paramphistomidae</taxon>
        <taxon>Calicophoron</taxon>
    </lineage>
</organism>
<dbReference type="InterPro" id="IPR029058">
    <property type="entry name" value="AB_hydrolase_fold"/>
</dbReference>
<evidence type="ECO:0000313" key="3">
    <source>
        <dbReference type="Proteomes" id="UP001497525"/>
    </source>
</evidence>
<dbReference type="PANTHER" id="PTHR13136:SF16">
    <property type="entry name" value="KAT8 REGULATORY NSL COMPLEX SUBUNIT 3"/>
    <property type="match status" value="1"/>
</dbReference>
<dbReference type="AlphaFoldDB" id="A0AAV2TBC2"/>
<name>A0AAV2TBC2_CALDB</name>
<dbReference type="Proteomes" id="UP001497525">
    <property type="component" value="Unassembled WGS sequence"/>
</dbReference>
<accession>A0AAV2TBC2</accession>
<gene>
    <name evidence="2" type="ORF">CDAUBV1_LOCUS6952</name>
</gene>
<dbReference type="PANTHER" id="PTHR13136">
    <property type="entry name" value="TESTIS DEVELOPMENT PROTEIN PRTD"/>
    <property type="match status" value="1"/>
</dbReference>
<comment type="caution">
    <text evidence="2">The sequence shown here is derived from an EMBL/GenBank/DDBJ whole genome shotgun (WGS) entry which is preliminary data.</text>
</comment>
<dbReference type="InterPro" id="IPR026555">
    <property type="entry name" value="NSL3/Tex30"/>
</dbReference>
<evidence type="ECO:0000313" key="2">
    <source>
        <dbReference type="EMBL" id="CAL5133695.1"/>
    </source>
</evidence>
<dbReference type="GO" id="GO:0044545">
    <property type="term" value="C:NSL complex"/>
    <property type="evidence" value="ECO:0007669"/>
    <property type="project" value="TreeGrafter"/>
</dbReference>
<protein>
    <submittedName>
        <fullName evidence="2">Uncharacterized protein</fullName>
    </submittedName>
</protein>
<feature type="compositionally biased region" description="Polar residues" evidence="1">
    <location>
        <begin position="560"/>
        <end position="576"/>
    </location>
</feature>
<feature type="region of interest" description="Disordered" evidence="1">
    <location>
        <begin position="537"/>
        <end position="576"/>
    </location>
</feature>